<dbReference type="Pfam" id="PF02518">
    <property type="entry name" value="HATPase_c"/>
    <property type="match status" value="1"/>
</dbReference>
<evidence type="ECO:0000313" key="9">
    <source>
        <dbReference type="EMBL" id="OGE33195.1"/>
    </source>
</evidence>
<comment type="caution">
    <text evidence="9">The sequence shown here is derived from an EMBL/GenBank/DDBJ whole genome shotgun (WGS) entry which is preliminary data.</text>
</comment>
<evidence type="ECO:0000256" key="1">
    <source>
        <dbReference type="ARBA" id="ARBA00000085"/>
    </source>
</evidence>
<dbReference type="InterPro" id="IPR003594">
    <property type="entry name" value="HATPase_dom"/>
</dbReference>
<keyword evidence="4" id="KW-0808">Transferase</keyword>
<dbReference type="FunFam" id="3.30.565.10:FF:000006">
    <property type="entry name" value="Sensor histidine kinase WalK"/>
    <property type="match status" value="1"/>
</dbReference>
<dbReference type="PANTHER" id="PTHR43711:SF31">
    <property type="entry name" value="HISTIDINE KINASE"/>
    <property type="match status" value="1"/>
</dbReference>
<dbReference type="CDD" id="cd00082">
    <property type="entry name" value="HisKA"/>
    <property type="match status" value="1"/>
</dbReference>
<dbReference type="AlphaFoldDB" id="A0A1F5JX18"/>
<keyword evidence="5" id="KW-0418">Kinase</keyword>
<comment type="catalytic activity">
    <reaction evidence="1">
        <text>ATP + protein L-histidine = ADP + protein N-phospho-L-histidine.</text>
        <dbReference type="EC" id="2.7.13.3"/>
    </reaction>
</comment>
<proteinExistence type="predicted"/>
<dbReference type="FunFam" id="1.10.287.130:FF:000001">
    <property type="entry name" value="Two-component sensor histidine kinase"/>
    <property type="match status" value="1"/>
</dbReference>
<evidence type="ECO:0000256" key="6">
    <source>
        <dbReference type="ARBA" id="ARBA00023012"/>
    </source>
</evidence>
<evidence type="ECO:0000256" key="5">
    <source>
        <dbReference type="ARBA" id="ARBA00022777"/>
    </source>
</evidence>
<dbReference type="InterPro" id="IPR005467">
    <property type="entry name" value="His_kinase_dom"/>
</dbReference>
<dbReference type="InterPro" id="IPR004358">
    <property type="entry name" value="Sig_transdc_His_kin-like_C"/>
</dbReference>
<evidence type="ECO:0000256" key="3">
    <source>
        <dbReference type="ARBA" id="ARBA00022553"/>
    </source>
</evidence>
<keyword evidence="6" id="KW-0902">Two-component regulatory system</keyword>
<evidence type="ECO:0000256" key="4">
    <source>
        <dbReference type="ARBA" id="ARBA00022679"/>
    </source>
</evidence>
<dbReference type="EC" id="2.7.13.3" evidence="2"/>
<accession>A0A1F5JX18</accession>
<keyword evidence="3" id="KW-0597">Phosphoprotein</keyword>
<dbReference type="PROSITE" id="PS50109">
    <property type="entry name" value="HIS_KIN"/>
    <property type="match status" value="1"/>
</dbReference>
<dbReference type="PANTHER" id="PTHR43711">
    <property type="entry name" value="TWO-COMPONENT HISTIDINE KINASE"/>
    <property type="match status" value="1"/>
</dbReference>
<reference evidence="9 10" key="1">
    <citation type="journal article" date="2016" name="Nat. Commun.">
        <title>Thousands of microbial genomes shed light on interconnected biogeochemical processes in an aquifer system.</title>
        <authorList>
            <person name="Anantharaman K."/>
            <person name="Brown C.T."/>
            <person name="Hug L.A."/>
            <person name="Sharon I."/>
            <person name="Castelle C.J."/>
            <person name="Probst A.J."/>
            <person name="Thomas B.C."/>
            <person name="Singh A."/>
            <person name="Wilkins M.J."/>
            <person name="Karaoz U."/>
            <person name="Brodie E.L."/>
            <person name="Williams K.H."/>
            <person name="Hubbard S.S."/>
            <person name="Banfield J.F."/>
        </authorList>
    </citation>
    <scope>NUCLEOTIDE SEQUENCE [LARGE SCALE GENOMIC DNA]</scope>
</reference>
<evidence type="ECO:0000256" key="2">
    <source>
        <dbReference type="ARBA" id="ARBA00012438"/>
    </source>
</evidence>
<dbReference type="STRING" id="1797768.A3C59_03710"/>
<dbReference type="InterPro" id="IPR050736">
    <property type="entry name" value="Sensor_HK_Regulatory"/>
</dbReference>
<dbReference type="GO" id="GO:0000155">
    <property type="term" value="F:phosphorelay sensor kinase activity"/>
    <property type="evidence" value="ECO:0007669"/>
    <property type="project" value="InterPro"/>
</dbReference>
<dbReference type="Proteomes" id="UP000176902">
    <property type="component" value="Unassembled WGS sequence"/>
</dbReference>
<dbReference type="SMART" id="SM00387">
    <property type="entry name" value="HATPase_c"/>
    <property type="match status" value="1"/>
</dbReference>
<dbReference type="SUPFAM" id="SSF47384">
    <property type="entry name" value="Homodimeric domain of signal transducing histidine kinase"/>
    <property type="match status" value="1"/>
</dbReference>
<dbReference type="SUPFAM" id="SSF55874">
    <property type="entry name" value="ATPase domain of HSP90 chaperone/DNA topoisomerase II/histidine kinase"/>
    <property type="match status" value="1"/>
</dbReference>
<dbReference type="Gene3D" id="1.10.287.130">
    <property type="match status" value="1"/>
</dbReference>
<gene>
    <name evidence="9" type="ORF">A3C59_03710</name>
</gene>
<dbReference type="Pfam" id="PF00512">
    <property type="entry name" value="HisKA"/>
    <property type="match status" value="1"/>
</dbReference>
<name>A0A1F5JX18_9BACT</name>
<dbReference type="CDD" id="cd00075">
    <property type="entry name" value="HATPase"/>
    <property type="match status" value="1"/>
</dbReference>
<evidence type="ECO:0000259" key="8">
    <source>
        <dbReference type="PROSITE" id="PS50109"/>
    </source>
</evidence>
<protein>
    <recommendedName>
        <fullName evidence="2">histidine kinase</fullName>
        <ecNumber evidence="2">2.7.13.3</ecNumber>
    </recommendedName>
</protein>
<sequence length="250" mass="27969">MTKEKEIDKAKSEFVSLASHQLRTPLTAINWYIEMLQDKDVGVLNDKQKEYFLEIYKGSRRMVDLLNDLLNVSRLETGRLKIEPVPTDLKAFIQEVCKELQPLVLEMGCHLLFKLPEKLPEVNVDQVLLRQVISNLLTNAIQYSSVGKAGQVIVSLAVSPKEYTISVKDNGIGIPKEVQGRIFEKFFRADNAHEIMVDGNGLGLYLVKQIIDAFGGSIRLDSEVGKGSIFYVTISLSGMKAKVGQKGLEK</sequence>
<dbReference type="PRINTS" id="PR00344">
    <property type="entry name" value="BCTRLSENSOR"/>
</dbReference>
<evidence type="ECO:0000256" key="7">
    <source>
        <dbReference type="ARBA" id="ARBA00023136"/>
    </source>
</evidence>
<feature type="domain" description="Histidine kinase" evidence="8">
    <location>
        <begin position="17"/>
        <end position="238"/>
    </location>
</feature>
<dbReference type="Gene3D" id="3.30.565.10">
    <property type="entry name" value="Histidine kinase-like ATPase, C-terminal domain"/>
    <property type="match status" value="1"/>
</dbReference>
<dbReference type="InterPro" id="IPR003661">
    <property type="entry name" value="HisK_dim/P_dom"/>
</dbReference>
<evidence type="ECO:0000313" key="10">
    <source>
        <dbReference type="Proteomes" id="UP000176902"/>
    </source>
</evidence>
<keyword evidence="7" id="KW-0472">Membrane</keyword>
<organism evidence="9 10">
    <name type="scientific">Candidatus Daviesbacteria bacterium RIFCSPHIGHO2_02_FULL_36_13</name>
    <dbReference type="NCBI Taxonomy" id="1797768"/>
    <lineage>
        <taxon>Bacteria</taxon>
        <taxon>Candidatus Daviesiibacteriota</taxon>
    </lineage>
</organism>
<dbReference type="InterPro" id="IPR036890">
    <property type="entry name" value="HATPase_C_sf"/>
</dbReference>
<dbReference type="EMBL" id="MFCV01000013">
    <property type="protein sequence ID" value="OGE33195.1"/>
    <property type="molecule type" value="Genomic_DNA"/>
</dbReference>
<dbReference type="InterPro" id="IPR036097">
    <property type="entry name" value="HisK_dim/P_sf"/>
</dbReference>
<dbReference type="SMART" id="SM00388">
    <property type="entry name" value="HisKA"/>
    <property type="match status" value="1"/>
</dbReference>